<feature type="transmembrane region" description="Helical" evidence="1">
    <location>
        <begin position="28"/>
        <end position="61"/>
    </location>
</feature>
<proteinExistence type="predicted"/>
<keyword evidence="1" id="KW-0472">Membrane</keyword>
<evidence type="ECO:0000313" key="3">
    <source>
        <dbReference type="Proteomes" id="UP000308186"/>
    </source>
</evidence>
<dbReference type="AlphaFoldDB" id="A0AAX2UZK3"/>
<comment type="caution">
    <text evidence="2">The sequence shown here is derived from an EMBL/GenBank/DDBJ whole genome shotgun (WGS) entry which is preliminary data.</text>
</comment>
<dbReference type="EMBL" id="VDCW01000014">
    <property type="protein sequence ID" value="TNF66187.1"/>
    <property type="molecule type" value="Genomic_DNA"/>
</dbReference>
<gene>
    <name evidence="2" type="ORF">FBF48_09500</name>
</gene>
<evidence type="ECO:0000313" key="2">
    <source>
        <dbReference type="EMBL" id="TNF66187.1"/>
    </source>
</evidence>
<evidence type="ECO:0000256" key="1">
    <source>
        <dbReference type="SAM" id="Phobius"/>
    </source>
</evidence>
<protein>
    <submittedName>
        <fullName evidence="2">Class IIb bacteriocin, lactobin A/cerein 7B family</fullName>
    </submittedName>
</protein>
<dbReference type="RefSeq" id="WP_004181980.1">
    <property type="nucleotide sequence ID" value="NZ_CACRUJ010000018.1"/>
</dbReference>
<name>A0AAX2UZK3_STRSL</name>
<sequence length="64" mass="6384">MVLNLENVNCVTLQDEELMMVNGGLAPIVIGGVVVGWKVIGGVAGVIAASGAAGIAAGYYANRP</sequence>
<keyword evidence="1" id="KW-1133">Transmembrane helix</keyword>
<organism evidence="2 3">
    <name type="scientific">Streptococcus salivarius</name>
    <dbReference type="NCBI Taxonomy" id="1304"/>
    <lineage>
        <taxon>Bacteria</taxon>
        <taxon>Bacillati</taxon>
        <taxon>Bacillota</taxon>
        <taxon>Bacilli</taxon>
        <taxon>Lactobacillales</taxon>
        <taxon>Streptococcaceae</taxon>
        <taxon>Streptococcus</taxon>
    </lineage>
</organism>
<reference evidence="2 3" key="1">
    <citation type="submission" date="2019-06" db="EMBL/GenBank/DDBJ databases">
        <title>Genome Announcement To Ensure Probiotic Safety of Streptococcus salivarius UBSS01.</title>
        <authorList>
            <person name="Sulthana A."/>
            <person name="Lakshmi S.G."/>
            <person name="Madempudi R.S."/>
        </authorList>
    </citation>
    <scope>NUCLEOTIDE SEQUENCE [LARGE SCALE GENOMIC DNA]</scope>
    <source>
        <strain evidence="2 3">UBSS01</strain>
    </source>
</reference>
<dbReference type="NCBIfam" id="TIGR03949">
    <property type="entry name" value="bact_IIb_cerein"/>
    <property type="match status" value="1"/>
</dbReference>
<keyword evidence="1" id="KW-0812">Transmembrane</keyword>
<dbReference type="Proteomes" id="UP000308186">
    <property type="component" value="Unassembled WGS sequence"/>
</dbReference>
<dbReference type="InterPro" id="IPR023991">
    <property type="entry name" value="Bacteriocin_IIb_lactobn/cerein"/>
</dbReference>
<accession>A0AAX2UZK3</accession>